<dbReference type="InterPro" id="IPR036291">
    <property type="entry name" value="NAD(P)-bd_dom_sf"/>
</dbReference>
<dbReference type="GO" id="GO:0016491">
    <property type="term" value="F:oxidoreductase activity"/>
    <property type="evidence" value="ECO:0007669"/>
    <property type="project" value="UniProtKB-KW"/>
</dbReference>
<dbReference type="RefSeq" id="XP_040689971.1">
    <property type="nucleotide sequence ID" value="XM_040837336.1"/>
</dbReference>
<dbReference type="PANTHER" id="PTHR47706">
    <property type="entry name" value="NMRA-LIKE FAMILY PROTEIN"/>
    <property type="match status" value="1"/>
</dbReference>
<dbReference type="PANTHER" id="PTHR47706:SF9">
    <property type="entry name" value="NMRA-LIKE DOMAIN-CONTAINING PROTEIN-RELATED"/>
    <property type="match status" value="1"/>
</dbReference>
<dbReference type="Proteomes" id="UP000184383">
    <property type="component" value="Unassembled WGS sequence"/>
</dbReference>
<dbReference type="VEuPathDB" id="FungiDB:ASPWEDRAFT_49833"/>
<dbReference type="EMBL" id="KV878211">
    <property type="protein sequence ID" value="OJJ36295.1"/>
    <property type="molecule type" value="Genomic_DNA"/>
</dbReference>
<feature type="domain" description="NmrA-like" evidence="3">
    <location>
        <begin position="6"/>
        <end position="243"/>
    </location>
</feature>
<dbReference type="InterPro" id="IPR008030">
    <property type="entry name" value="NmrA-like"/>
</dbReference>
<evidence type="ECO:0000256" key="2">
    <source>
        <dbReference type="ARBA" id="ARBA00023002"/>
    </source>
</evidence>
<evidence type="ECO:0000256" key="1">
    <source>
        <dbReference type="ARBA" id="ARBA00022857"/>
    </source>
</evidence>
<organism evidence="4 5">
    <name type="scientific">Aspergillus wentii DTO 134E9</name>
    <dbReference type="NCBI Taxonomy" id="1073089"/>
    <lineage>
        <taxon>Eukaryota</taxon>
        <taxon>Fungi</taxon>
        <taxon>Dikarya</taxon>
        <taxon>Ascomycota</taxon>
        <taxon>Pezizomycotina</taxon>
        <taxon>Eurotiomycetes</taxon>
        <taxon>Eurotiomycetidae</taxon>
        <taxon>Eurotiales</taxon>
        <taxon>Aspergillaceae</taxon>
        <taxon>Aspergillus</taxon>
        <taxon>Aspergillus subgen. Cremei</taxon>
    </lineage>
</organism>
<proteinExistence type="predicted"/>
<dbReference type="Gene3D" id="3.40.50.720">
    <property type="entry name" value="NAD(P)-binding Rossmann-like Domain"/>
    <property type="match status" value="1"/>
</dbReference>
<name>A0A1L9RMY3_ASPWE</name>
<dbReference type="AlphaFoldDB" id="A0A1L9RMY3"/>
<dbReference type="Gene3D" id="3.90.25.10">
    <property type="entry name" value="UDP-galactose 4-epimerase, domain 1"/>
    <property type="match status" value="1"/>
</dbReference>
<dbReference type="Pfam" id="PF05368">
    <property type="entry name" value="NmrA"/>
    <property type="match status" value="1"/>
</dbReference>
<accession>A0A1L9RMY3</accession>
<keyword evidence="5" id="KW-1185">Reference proteome</keyword>
<dbReference type="SUPFAM" id="SSF51735">
    <property type="entry name" value="NAD(P)-binding Rossmann-fold domains"/>
    <property type="match status" value="1"/>
</dbReference>
<dbReference type="STRING" id="1073089.A0A1L9RMY3"/>
<keyword evidence="2" id="KW-0560">Oxidoreductase</keyword>
<evidence type="ECO:0000313" key="4">
    <source>
        <dbReference type="EMBL" id="OJJ36295.1"/>
    </source>
</evidence>
<protein>
    <recommendedName>
        <fullName evidence="3">NmrA-like domain-containing protein</fullName>
    </recommendedName>
</protein>
<reference evidence="5" key="1">
    <citation type="journal article" date="2017" name="Genome Biol.">
        <title>Comparative genomics reveals high biological diversity and specific adaptations in the industrially and medically important fungal genus Aspergillus.</title>
        <authorList>
            <person name="de Vries R.P."/>
            <person name="Riley R."/>
            <person name="Wiebenga A."/>
            <person name="Aguilar-Osorio G."/>
            <person name="Amillis S."/>
            <person name="Uchima C.A."/>
            <person name="Anderluh G."/>
            <person name="Asadollahi M."/>
            <person name="Askin M."/>
            <person name="Barry K."/>
            <person name="Battaglia E."/>
            <person name="Bayram O."/>
            <person name="Benocci T."/>
            <person name="Braus-Stromeyer S.A."/>
            <person name="Caldana C."/>
            <person name="Canovas D."/>
            <person name="Cerqueira G.C."/>
            <person name="Chen F."/>
            <person name="Chen W."/>
            <person name="Choi C."/>
            <person name="Clum A."/>
            <person name="Dos Santos R.A."/>
            <person name="Damasio A.R."/>
            <person name="Diallinas G."/>
            <person name="Emri T."/>
            <person name="Fekete E."/>
            <person name="Flipphi M."/>
            <person name="Freyberg S."/>
            <person name="Gallo A."/>
            <person name="Gournas C."/>
            <person name="Habgood R."/>
            <person name="Hainaut M."/>
            <person name="Harispe M.L."/>
            <person name="Henrissat B."/>
            <person name="Hilden K.S."/>
            <person name="Hope R."/>
            <person name="Hossain A."/>
            <person name="Karabika E."/>
            <person name="Karaffa L."/>
            <person name="Karanyi Z."/>
            <person name="Krasevec N."/>
            <person name="Kuo A."/>
            <person name="Kusch H."/>
            <person name="LaButti K."/>
            <person name="Lagendijk E.L."/>
            <person name="Lapidus A."/>
            <person name="Levasseur A."/>
            <person name="Lindquist E."/>
            <person name="Lipzen A."/>
            <person name="Logrieco A.F."/>
            <person name="MacCabe A."/>
            <person name="Maekelae M.R."/>
            <person name="Malavazi I."/>
            <person name="Melin P."/>
            <person name="Meyer V."/>
            <person name="Mielnichuk N."/>
            <person name="Miskei M."/>
            <person name="Molnar A.P."/>
            <person name="Mule G."/>
            <person name="Ngan C.Y."/>
            <person name="Orejas M."/>
            <person name="Orosz E."/>
            <person name="Ouedraogo J.P."/>
            <person name="Overkamp K.M."/>
            <person name="Park H.-S."/>
            <person name="Perrone G."/>
            <person name="Piumi F."/>
            <person name="Punt P.J."/>
            <person name="Ram A.F."/>
            <person name="Ramon A."/>
            <person name="Rauscher S."/>
            <person name="Record E."/>
            <person name="Riano-Pachon D.M."/>
            <person name="Robert V."/>
            <person name="Roehrig J."/>
            <person name="Ruller R."/>
            <person name="Salamov A."/>
            <person name="Salih N.S."/>
            <person name="Samson R.A."/>
            <person name="Sandor E."/>
            <person name="Sanguinetti M."/>
            <person name="Schuetze T."/>
            <person name="Sepcic K."/>
            <person name="Shelest E."/>
            <person name="Sherlock G."/>
            <person name="Sophianopoulou V."/>
            <person name="Squina F.M."/>
            <person name="Sun H."/>
            <person name="Susca A."/>
            <person name="Todd R.B."/>
            <person name="Tsang A."/>
            <person name="Unkles S.E."/>
            <person name="van de Wiele N."/>
            <person name="van Rossen-Uffink D."/>
            <person name="Oliveira J.V."/>
            <person name="Vesth T.C."/>
            <person name="Visser J."/>
            <person name="Yu J.-H."/>
            <person name="Zhou M."/>
            <person name="Andersen M.R."/>
            <person name="Archer D.B."/>
            <person name="Baker S.E."/>
            <person name="Benoit I."/>
            <person name="Brakhage A.A."/>
            <person name="Braus G.H."/>
            <person name="Fischer R."/>
            <person name="Frisvad J.C."/>
            <person name="Goldman G.H."/>
            <person name="Houbraken J."/>
            <person name="Oakley B."/>
            <person name="Pocsi I."/>
            <person name="Scazzocchio C."/>
            <person name="Seiboth B."/>
            <person name="vanKuyk P.A."/>
            <person name="Wortman J."/>
            <person name="Dyer P.S."/>
            <person name="Grigoriev I.V."/>
        </authorList>
    </citation>
    <scope>NUCLEOTIDE SEQUENCE [LARGE SCALE GENOMIC DNA]</scope>
    <source>
        <strain evidence="5">DTO 134E9</strain>
    </source>
</reference>
<dbReference type="InterPro" id="IPR051609">
    <property type="entry name" value="NmrA/Isoflavone_reductase-like"/>
</dbReference>
<dbReference type="GeneID" id="63753184"/>
<dbReference type="OrthoDB" id="9974981at2759"/>
<gene>
    <name evidence="4" type="ORF">ASPWEDRAFT_49833</name>
</gene>
<sequence length="311" mass="34314">MADRLTIAIAGASGNLGKKLTRAFFLPAFKSRFQDIILLSRTESPKLQEFTAQGAKIRIYNKDSLAETLSGVDVLINAIGPEGHAFKETLLRGLPATSVKLYIPSEFGVDHYVHDFPHVEWDAKKHHMDLASKLLGQSDTKICKVFAGLFLEDSIGPWFGFNTAKGHYEAVGDSSRRISFTSMEDVGRAVATLVSSSIDAVPEQIHLSGDSKSVEEIAQIMQENGSGSIKVSCIDLEEYKSKILARPSGTPERYLRFLMGEGKIDHTQDGIGNGNDIVNANETNWKWKSMQDLAHETGGRPWADFKWEPTV</sequence>
<evidence type="ECO:0000259" key="3">
    <source>
        <dbReference type="Pfam" id="PF05368"/>
    </source>
</evidence>
<keyword evidence="1" id="KW-0521">NADP</keyword>
<evidence type="ECO:0000313" key="5">
    <source>
        <dbReference type="Proteomes" id="UP000184383"/>
    </source>
</evidence>